<gene>
    <name evidence="1" type="ORF">F511_19305</name>
</gene>
<evidence type="ECO:0000313" key="1">
    <source>
        <dbReference type="EMBL" id="KZV48848.1"/>
    </source>
</evidence>
<reference evidence="1 2" key="1">
    <citation type="journal article" date="2015" name="Proc. Natl. Acad. Sci. U.S.A.">
        <title>The resurrection genome of Boea hygrometrica: A blueprint for survival of dehydration.</title>
        <authorList>
            <person name="Xiao L."/>
            <person name="Yang G."/>
            <person name="Zhang L."/>
            <person name="Yang X."/>
            <person name="Zhao S."/>
            <person name="Ji Z."/>
            <person name="Zhou Q."/>
            <person name="Hu M."/>
            <person name="Wang Y."/>
            <person name="Chen M."/>
            <person name="Xu Y."/>
            <person name="Jin H."/>
            <person name="Xiao X."/>
            <person name="Hu G."/>
            <person name="Bao F."/>
            <person name="Hu Y."/>
            <person name="Wan P."/>
            <person name="Li L."/>
            <person name="Deng X."/>
            <person name="Kuang T."/>
            <person name="Xiang C."/>
            <person name="Zhu J.K."/>
            <person name="Oliver M.J."/>
            <person name="He Y."/>
        </authorList>
    </citation>
    <scope>NUCLEOTIDE SEQUENCE [LARGE SCALE GENOMIC DNA]</scope>
    <source>
        <strain evidence="2">cv. XS01</strain>
    </source>
</reference>
<evidence type="ECO:0000313" key="2">
    <source>
        <dbReference type="Proteomes" id="UP000250235"/>
    </source>
</evidence>
<protein>
    <submittedName>
        <fullName evidence="1">Uncharacterized protein</fullName>
    </submittedName>
</protein>
<dbReference type="AlphaFoldDB" id="A0A2Z7CPZ3"/>
<dbReference type="Proteomes" id="UP000250235">
    <property type="component" value="Unassembled WGS sequence"/>
</dbReference>
<accession>A0A2Z7CPZ3</accession>
<dbReference type="EMBL" id="KQ993806">
    <property type="protein sequence ID" value="KZV48848.1"/>
    <property type="molecule type" value="Genomic_DNA"/>
</dbReference>
<proteinExistence type="predicted"/>
<name>A0A2Z7CPZ3_9LAMI</name>
<organism evidence="1 2">
    <name type="scientific">Dorcoceras hygrometricum</name>
    <dbReference type="NCBI Taxonomy" id="472368"/>
    <lineage>
        <taxon>Eukaryota</taxon>
        <taxon>Viridiplantae</taxon>
        <taxon>Streptophyta</taxon>
        <taxon>Embryophyta</taxon>
        <taxon>Tracheophyta</taxon>
        <taxon>Spermatophyta</taxon>
        <taxon>Magnoliopsida</taxon>
        <taxon>eudicotyledons</taxon>
        <taxon>Gunneridae</taxon>
        <taxon>Pentapetalae</taxon>
        <taxon>asterids</taxon>
        <taxon>lamiids</taxon>
        <taxon>Lamiales</taxon>
        <taxon>Gesneriaceae</taxon>
        <taxon>Didymocarpoideae</taxon>
        <taxon>Trichosporeae</taxon>
        <taxon>Loxocarpinae</taxon>
        <taxon>Dorcoceras</taxon>
    </lineage>
</organism>
<keyword evidence="2" id="KW-1185">Reference proteome</keyword>
<sequence>MKRRRAKESADGLSPAVARYQQIQQMLFALITSRKIPVESYSGSSRRLQCFEYPVDKETAVARSVVTKNKQQLSEQLLNNLLKNIQPLQAINAQDGKNQWLK</sequence>